<evidence type="ECO:0000256" key="1">
    <source>
        <dbReference type="SAM" id="Coils"/>
    </source>
</evidence>
<feature type="coiled-coil region" evidence="1">
    <location>
        <begin position="471"/>
        <end position="498"/>
    </location>
</feature>
<reference evidence="3" key="1">
    <citation type="submission" date="2020-05" db="EMBL/GenBank/DDBJ databases">
        <title>Phylogenomic resolution of chytrid fungi.</title>
        <authorList>
            <person name="Stajich J.E."/>
            <person name="Amses K."/>
            <person name="Simmons R."/>
            <person name="Seto K."/>
            <person name="Myers J."/>
            <person name="Bonds A."/>
            <person name="Quandt C.A."/>
            <person name="Barry K."/>
            <person name="Liu P."/>
            <person name="Grigoriev I."/>
            <person name="Longcore J.E."/>
            <person name="James T.Y."/>
        </authorList>
    </citation>
    <scope>NUCLEOTIDE SEQUENCE</scope>
    <source>
        <strain evidence="3">PLAUS21</strain>
    </source>
</reference>
<gene>
    <name evidence="3" type="ORF">HK103_005194</name>
</gene>
<dbReference type="EMBL" id="JADGKB010000047">
    <property type="protein sequence ID" value="KAJ3256699.1"/>
    <property type="molecule type" value="Genomic_DNA"/>
</dbReference>
<feature type="compositionally biased region" description="Polar residues" evidence="2">
    <location>
        <begin position="62"/>
        <end position="79"/>
    </location>
</feature>
<feature type="region of interest" description="Disordered" evidence="2">
    <location>
        <begin position="60"/>
        <end position="79"/>
    </location>
</feature>
<protein>
    <submittedName>
        <fullName evidence="3">Uncharacterized protein</fullName>
    </submittedName>
</protein>
<accession>A0AAD5Y3G6</accession>
<dbReference type="PANTHER" id="PTHR40131:SF1">
    <property type="entry name" value="C1Q DOMAIN-CONTAINING PROTEIN"/>
    <property type="match status" value="1"/>
</dbReference>
<feature type="region of interest" description="Disordered" evidence="2">
    <location>
        <begin position="410"/>
        <end position="436"/>
    </location>
</feature>
<comment type="caution">
    <text evidence="3">The sequence shown here is derived from an EMBL/GenBank/DDBJ whole genome shotgun (WGS) entry which is preliminary data.</text>
</comment>
<proteinExistence type="predicted"/>
<dbReference type="Proteomes" id="UP001210925">
    <property type="component" value="Unassembled WGS sequence"/>
</dbReference>
<feature type="compositionally biased region" description="Basic and acidic residues" evidence="2">
    <location>
        <begin position="416"/>
        <end position="435"/>
    </location>
</feature>
<name>A0AAD5Y3G6_9FUNG</name>
<keyword evidence="1" id="KW-0175">Coiled coil</keyword>
<feature type="coiled-coil region" evidence="1">
    <location>
        <begin position="585"/>
        <end position="615"/>
    </location>
</feature>
<sequence>MGEERLEVDGEYLYSESDIYSDSNIPQLMNLPSIPSQGFVERKIRDRKLHTRNEKEIFDKLTATNVPSSPKQSGSNRNLFTSEHDLFSDSSQPSNKSGQDIDTRILKVKQSLDNAEIGKTTGSSIFETNVRDDSSDVASAGDVFNIKDCLREHYSAIKELQNSILNSKAGHISTDNVNITERIRSIEQTLKQLSGSRHTDPEIAEQYNKLSTCILENKDAIEELKARQSQLIDHNDFSVQSLQQLEITRTVNRQSLLEEEMCSLKSLVQTLQEEIKSFKRLKDTMDQPSRISLKEVKENEKRITKENNAVDRNLTSVQSNNLSQDIINIPPNANDIAKEELRTRLETYQKEKTIEQGVLKEEIESLKSQLHKSQYDLKLILQENESIQKKYSILEKTVFKLNDELKQVARGVKPPPKPEVEEGKVKKENLKKEAPDPISNEVFKEESKSRENSRVSDLFKAKEHSKPIDQIKAREETNSLLRKQIEKLQNEINTINTVLGLKVDTVVLQELARHIATRQDLKKFIRKSQMERIINLEINNLKDDFTKQQLELEKTILKKFSLSKVNFNIPDSLHSDLQSNLLAFKSIAEEQLKSMAKRIDNLEDSKTELKQIENDSSIKDLAREFDEKLYTLCSELSNCKSLFAMQANQPFYRCAQWIWNSGKLKLGSAIPWNLETTNTDPDNFKWEQDHYNIRIVDAGLYEINFAFFTKAKPSIQVETILR</sequence>
<evidence type="ECO:0000256" key="2">
    <source>
        <dbReference type="SAM" id="MobiDB-lite"/>
    </source>
</evidence>
<dbReference type="AlphaFoldDB" id="A0AAD5Y3G6"/>
<keyword evidence="4" id="KW-1185">Reference proteome</keyword>
<dbReference type="PANTHER" id="PTHR40131">
    <property type="entry name" value="C1Q DOMAIN-CONTAINING PROTEIN"/>
    <property type="match status" value="1"/>
</dbReference>
<organism evidence="3 4">
    <name type="scientific">Boothiomyces macroporosus</name>
    <dbReference type="NCBI Taxonomy" id="261099"/>
    <lineage>
        <taxon>Eukaryota</taxon>
        <taxon>Fungi</taxon>
        <taxon>Fungi incertae sedis</taxon>
        <taxon>Chytridiomycota</taxon>
        <taxon>Chytridiomycota incertae sedis</taxon>
        <taxon>Chytridiomycetes</taxon>
        <taxon>Rhizophydiales</taxon>
        <taxon>Terramycetaceae</taxon>
        <taxon>Boothiomyces</taxon>
    </lineage>
</organism>
<evidence type="ECO:0000313" key="4">
    <source>
        <dbReference type="Proteomes" id="UP001210925"/>
    </source>
</evidence>
<evidence type="ECO:0000313" key="3">
    <source>
        <dbReference type="EMBL" id="KAJ3256699.1"/>
    </source>
</evidence>